<reference evidence="2 3" key="1">
    <citation type="journal article" date="2019" name="Nat. Plants">
        <title>Genome sequencing of Musa balbisiana reveals subgenome evolution and function divergence in polyploid bananas.</title>
        <authorList>
            <person name="Yao X."/>
        </authorList>
    </citation>
    <scope>NUCLEOTIDE SEQUENCE [LARGE SCALE GENOMIC DNA]</scope>
    <source>
        <strain evidence="3">cv. DH-PKW</strain>
        <tissue evidence="2">Leaves</tissue>
    </source>
</reference>
<comment type="caution">
    <text evidence="2">The sequence shown here is derived from an EMBL/GenBank/DDBJ whole genome shotgun (WGS) entry which is preliminary data.</text>
</comment>
<dbReference type="SMART" id="SM00213">
    <property type="entry name" value="UBQ"/>
    <property type="match status" value="1"/>
</dbReference>
<organism evidence="2 3">
    <name type="scientific">Musa balbisiana</name>
    <name type="common">Banana</name>
    <dbReference type="NCBI Taxonomy" id="52838"/>
    <lineage>
        <taxon>Eukaryota</taxon>
        <taxon>Viridiplantae</taxon>
        <taxon>Streptophyta</taxon>
        <taxon>Embryophyta</taxon>
        <taxon>Tracheophyta</taxon>
        <taxon>Spermatophyta</taxon>
        <taxon>Magnoliopsida</taxon>
        <taxon>Liliopsida</taxon>
        <taxon>Zingiberales</taxon>
        <taxon>Musaceae</taxon>
        <taxon>Musa</taxon>
    </lineage>
</organism>
<dbReference type="SUPFAM" id="SSF54236">
    <property type="entry name" value="Ubiquitin-like"/>
    <property type="match status" value="1"/>
</dbReference>
<dbReference type="Gene3D" id="3.10.20.90">
    <property type="entry name" value="Phosphatidylinositol 3-kinase Catalytic Subunit, Chain A, domain 1"/>
    <property type="match status" value="1"/>
</dbReference>
<dbReference type="PANTHER" id="PTHR15204:SF0">
    <property type="entry name" value="LARGE PROLINE-RICH PROTEIN BAG6"/>
    <property type="match status" value="1"/>
</dbReference>
<dbReference type="GO" id="GO:0051787">
    <property type="term" value="F:misfolded protein binding"/>
    <property type="evidence" value="ECO:0007669"/>
    <property type="project" value="TreeGrafter"/>
</dbReference>
<dbReference type="InterPro" id="IPR000626">
    <property type="entry name" value="Ubiquitin-like_dom"/>
</dbReference>
<dbReference type="STRING" id="52838.A0A4S8JJK8"/>
<evidence type="ECO:0000259" key="1">
    <source>
        <dbReference type="PROSITE" id="PS50053"/>
    </source>
</evidence>
<name>A0A4S8JJK8_MUSBA</name>
<dbReference type="FunFam" id="3.10.20.90:FF:000154">
    <property type="entry name" value="Large proline-rich protein BAG6"/>
    <property type="match status" value="1"/>
</dbReference>
<dbReference type="Proteomes" id="UP000317650">
    <property type="component" value="Chromosome 1"/>
</dbReference>
<dbReference type="GO" id="GO:0071818">
    <property type="term" value="C:BAT3 complex"/>
    <property type="evidence" value="ECO:0007669"/>
    <property type="project" value="TreeGrafter"/>
</dbReference>
<feature type="domain" description="Ubiquitin-like" evidence="1">
    <location>
        <begin position="48"/>
        <end position="106"/>
    </location>
</feature>
<accession>A0A4S8JJK8</accession>
<dbReference type="CDD" id="cd17039">
    <property type="entry name" value="Ubl_ubiquitin_like"/>
    <property type="match status" value="1"/>
</dbReference>
<dbReference type="EMBL" id="PYDT01000004">
    <property type="protein sequence ID" value="THU62297.1"/>
    <property type="molecule type" value="Genomic_DNA"/>
</dbReference>
<dbReference type="Pfam" id="PF00240">
    <property type="entry name" value="ubiquitin"/>
    <property type="match status" value="1"/>
</dbReference>
<dbReference type="InterPro" id="IPR029071">
    <property type="entry name" value="Ubiquitin-like_domsf"/>
</dbReference>
<protein>
    <recommendedName>
        <fullName evidence="1">Ubiquitin-like domain-containing protein</fullName>
    </recommendedName>
</protein>
<sequence length="133" mass="14516">MAQADERVEIVDVLMGVLGSFEGSMGTNDPSEATTSCIDVAQDSESTVEIKIKTLDSQTYSLRVDKSVPIPKLKEQIATVTGVISEQQRLICRGKVLKDDEILSAYRHELDPTSPIRVVRPGEQTTPPGEQTT</sequence>
<gene>
    <name evidence="2" type="ORF">C4D60_Mb01t03650</name>
</gene>
<evidence type="ECO:0000313" key="2">
    <source>
        <dbReference type="EMBL" id="THU62297.1"/>
    </source>
</evidence>
<dbReference type="GO" id="GO:0036503">
    <property type="term" value="P:ERAD pathway"/>
    <property type="evidence" value="ECO:0007669"/>
    <property type="project" value="TreeGrafter"/>
</dbReference>
<evidence type="ECO:0000313" key="3">
    <source>
        <dbReference type="Proteomes" id="UP000317650"/>
    </source>
</evidence>
<dbReference type="AlphaFoldDB" id="A0A4S8JJK8"/>
<dbReference type="PANTHER" id="PTHR15204">
    <property type="entry name" value="LARGE PROLINE-RICH PROTEIN BAG6"/>
    <property type="match status" value="1"/>
</dbReference>
<keyword evidence="3" id="KW-1185">Reference proteome</keyword>
<dbReference type="GO" id="GO:0031593">
    <property type="term" value="F:polyubiquitin modification-dependent protein binding"/>
    <property type="evidence" value="ECO:0007669"/>
    <property type="project" value="TreeGrafter"/>
</dbReference>
<proteinExistence type="predicted"/>
<dbReference type="PROSITE" id="PS50053">
    <property type="entry name" value="UBIQUITIN_2"/>
    <property type="match status" value="1"/>
</dbReference>